<feature type="transmembrane region" description="Helical" evidence="2">
    <location>
        <begin position="166"/>
        <end position="186"/>
    </location>
</feature>
<feature type="transmembrane region" description="Helical" evidence="2">
    <location>
        <begin position="314"/>
        <end position="337"/>
    </location>
</feature>
<feature type="transmembrane region" description="Helical" evidence="2">
    <location>
        <begin position="349"/>
        <end position="374"/>
    </location>
</feature>
<evidence type="ECO:0000256" key="1">
    <source>
        <dbReference type="SAM" id="MobiDB-lite"/>
    </source>
</evidence>
<evidence type="ECO:0000256" key="2">
    <source>
        <dbReference type="SAM" id="Phobius"/>
    </source>
</evidence>
<accession>A0A9W7XP46</accession>
<feature type="transmembrane region" description="Helical" evidence="2">
    <location>
        <begin position="236"/>
        <end position="262"/>
    </location>
</feature>
<dbReference type="AlphaFoldDB" id="A0A9W7XP46"/>
<protein>
    <submittedName>
        <fullName evidence="3">Uncharacterized protein</fullName>
    </submittedName>
</protein>
<organism evidence="3 4">
    <name type="scientific">Coemansia asiatica</name>
    <dbReference type="NCBI Taxonomy" id="1052880"/>
    <lineage>
        <taxon>Eukaryota</taxon>
        <taxon>Fungi</taxon>
        <taxon>Fungi incertae sedis</taxon>
        <taxon>Zoopagomycota</taxon>
        <taxon>Kickxellomycotina</taxon>
        <taxon>Kickxellomycetes</taxon>
        <taxon>Kickxellales</taxon>
        <taxon>Kickxellaceae</taxon>
        <taxon>Coemansia</taxon>
    </lineage>
</organism>
<keyword evidence="2" id="KW-1133">Transmembrane helix</keyword>
<reference evidence="3" key="1">
    <citation type="submission" date="2022-07" db="EMBL/GenBank/DDBJ databases">
        <title>Phylogenomic reconstructions and comparative analyses of Kickxellomycotina fungi.</title>
        <authorList>
            <person name="Reynolds N.K."/>
            <person name="Stajich J.E."/>
            <person name="Barry K."/>
            <person name="Grigoriev I.V."/>
            <person name="Crous P."/>
            <person name="Smith M.E."/>
        </authorList>
    </citation>
    <scope>NUCLEOTIDE SEQUENCE</scope>
    <source>
        <strain evidence="3">NBRC 105413</strain>
    </source>
</reference>
<feature type="region of interest" description="Disordered" evidence="1">
    <location>
        <begin position="63"/>
        <end position="85"/>
    </location>
</feature>
<sequence>MSLALVAASSSSSSLYSSIASTTITKCVPRPTSATSAGGWEFPTRIGRPAYSASYSTIDTFSTTTSSSSSSSASSSCDESSISSSSVSETDEASFTRNPFMATEGLTLDLQARYIGIVCTTGECQGTGDWLVKEPNAAAAWAIGALSLLLGLWFLIPTFKWQSRGFFRGTFAMLLVAVSLFLRAMVGRSQGGTQERVFRVSVQFNYYAGLFLCNLVLIMLLRLSGHVRPVTGKWRYLVAVVKYGSLYLMIGLVIGAMVTVFSDTGEEASNAMGGVSARLLQAALGLVLLQCVAIVIAVSGLARKESGRYLLRQVVTVLCCSGCVLLWAAFMLARTFVVLSNPARSSEVMYYLLGVAPLILAVTTMVVLSAPLSFNFQMTSNWKWNNRI</sequence>
<keyword evidence="4" id="KW-1185">Reference proteome</keyword>
<dbReference type="Proteomes" id="UP001145021">
    <property type="component" value="Unassembled WGS sequence"/>
</dbReference>
<evidence type="ECO:0000313" key="3">
    <source>
        <dbReference type="EMBL" id="KAJ1646292.1"/>
    </source>
</evidence>
<evidence type="ECO:0000313" key="4">
    <source>
        <dbReference type="Proteomes" id="UP001145021"/>
    </source>
</evidence>
<name>A0A9W7XP46_9FUNG</name>
<keyword evidence="2" id="KW-0472">Membrane</keyword>
<feature type="transmembrane region" description="Helical" evidence="2">
    <location>
        <begin position="138"/>
        <end position="159"/>
    </location>
</feature>
<feature type="transmembrane region" description="Helical" evidence="2">
    <location>
        <begin position="282"/>
        <end position="302"/>
    </location>
</feature>
<comment type="caution">
    <text evidence="3">The sequence shown here is derived from an EMBL/GenBank/DDBJ whole genome shotgun (WGS) entry which is preliminary data.</text>
</comment>
<proteinExistence type="predicted"/>
<keyword evidence="2" id="KW-0812">Transmembrane</keyword>
<dbReference type="EMBL" id="JANBOH010000067">
    <property type="protein sequence ID" value="KAJ1646292.1"/>
    <property type="molecule type" value="Genomic_DNA"/>
</dbReference>
<feature type="transmembrane region" description="Helical" evidence="2">
    <location>
        <begin position="206"/>
        <end position="224"/>
    </location>
</feature>
<gene>
    <name evidence="3" type="ORF">LPJ64_002223</name>
</gene>